<dbReference type="Proteomes" id="UP000252530">
    <property type="component" value="Unassembled WGS sequence"/>
</dbReference>
<evidence type="ECO:0000256" key="2">
    <source>
        <dbReference type="PIRSR" id="PIRSR605754-1"/>
    </source>
</evidence>
<evidence type="ECO:0000313" key="6">
    <source>
        <dbReference type="Proteomes" id="UP000252530"/>
    </source>
</evidence>
<keyword evidence="4" id="KW-0812">Transmembrane</keyword>
<evidence type="ECO:0000256" key="1">
    <source>
        <dbReference type="ARBA" id="ARBA00022801"/>
    </source>
</evidence>
<dbReference type="EMBL" id="PDCG01000006">
    <property type="protein sequence ID" value="RBP97462.1"/>
    <property type="molecule type" value="Genomic_DNA"/>
</dbReference>
<comment type="caution">
    <text evidence="5">The sequence shown here is derived from an EMBL/GenBank/DDBJ whole genome shotgun (WGS) entry which is preliminary data.</text>
</comment>
<feature type="transmembrane region" description="Helical" evidence="4">
    <location>
        <begin position="284"/>
        <end position="306"/>
    </location>
</feature>
<feature type="active site" description="Acyl-thioester intermediate" evidence="2">
    <location>
        <position position="251"/>
    </location>
</feature>
<evidence type="ECO:0000313" key="5">
    <source>
        <dbReference type="EMBL" id="RBP97462.1"/>
    </source>
</evidence>
<name>A0A366K886_9BIFI</name>
<feature type="active site" description="Proton donor/acceptor" evidence="2">
    <location>
        <position position="189"/>
    </location>
</feature>
<evidence type="ECO:0000256" key="4">
    <source>
        <dbReference type="SAM" id="Phobius"/>
    </source>
</evidence>
<dbReference type="InterPro" id="IPR023365">
    <property type="entry name" value="Sortase_dom-sf"/>
</dbReference>
<dbReference type="GO" id="GO:0016787">
    <property type="term" value="F:hydrolase activity"/>
    <property type="evidence" value="ECO:0007669"/>
    <property type="project" value="UniProtKB-KW"/>
</dbReference>
<dbReference type="NCBIfam" id="NF033745">
    <property type="entry name" value="class_C_sortase"/>
    <property type="match status" value="1"/>
</dbReference>
<accession>A0A366K886</accession>
<dbReference type="NCBIfam" id="TIGR01076">
    <property type="entry name" value="sortase_fam"/>
    <property type="match status" value="1"/>
</dbReference>
<dbReference type="InterPro" id="IPR042002">
    <property type="entry name" value="Sortase_C"/>
</dbReference>
<keyword evidence="1" id="KW-0378">Hydrolase</keyword>
<dbReference type="Pfam" id="PF04203">
    <property type="entry name" value="Sortase"/>
    <property type="match status" value="1"/>
</dbReference>
<organism evidence="5 6">
    <name type="scientific">Bifidobacterium aemilianum</name>
    <dbReference type="NCBI Taxonomy" id="2493120"/>
    <lineage>
        <taxon>Bacteria</taxon>
        <taxon>Bacillati</taxon>
        <taxon>Actinomycetota</taxon>
        <taxon>Actinomycetes</taxon>
        <taxon>Bifidobacteriales</taxon>
        <taxon>Bifidobacteriaceae</taxon>
        <taxon>Bifidobacterium</taxon>
    </lineage>
</organism>
<dbReference type="SUPFAM" id="SSF63817">
    <property type="entry name" value="Sortase"/>
    <property type="match status" value="1"/>
</dbReference>
<evidence type="ECO:0000256" key="3">
    <source>
        <dbReference type="SAM" id="MobiDB-lite"/>
    </source>
</evidence>
<keyword evidence="6" id="KW-1185">Reference proteome</keyword>
<keyword evidence="4" id="KW-0472">Membrane</keyword>
<dbReference type="OrthoDB" id="5242161at2"/>
<protein>
    <submittedName>
        <fullName evidence="5">Class C sortase</fullName>
    </submittedName>
</protein>
<reference evidence="5 6" key="1">
    <citation type="submission" date="2017-10" db="EMBL/GenBank/DDBJ databases">
        <title>Bifidobacterium xylocopum sp. nov. and Bifidobacterium aemilianum sp. nov., from the carpenter bee (Xylocopa violacea) digestive tract.</title>
        <authorList>
            <person name="Alberoni D."/>
            <person name="Baffoni L."/>
            <person name="Di Gioia D."/>
            <person name="Gaggia F."/>
            <person name="Biavati B."/>
        </authorList>
    </citation>
    <scope>NUCLEOTIDE SEQUENCE [LARGE SCALE GENOMIC DNA]</scope>
    <source>
        <strain evidence="5 6">XV10</strain>
    </source>
</reference>
<keyword evidence="4" id="KW-1133">Transmembrane helix</keyword>
<dbReference type="InterPro" id="IPR005754">
    <property type="entry name" value="Sortase"/>
</dbReference>
<dbReference type="RefSeq" id="WP_113860526.1">
    <property type="nucleotide sequence ID" value="NZ_PDCG01000006.1"/>
</dbReference>
<gene>
    <name evidence="5" type="ORF">CRD60_06770</name>
</gene>
<sequence length="323" mass="35494">MGESLVEPVVVEGDGERPSAHAHGKKRRLLSENSLKLLSLLILILGLLVISYPFVRQYLSGVEQSRLSDESTKKVQAWPYPQAEESIKAAKSYNARLAQSGQPVMGEVVDPFGSEKTHSQTESEKDKQYQQLLDQGEGQMGSVRIPKISVNLSIYHGTSEAALASGAGHLYGTSLPVGGPSTHSVITGHRGLVNALMFTRLDEMKVGDPFYITSMGKTNAYEVDRIKVIEPDDTSSLRIQKGEDRVTLMTCTPYGVNTHRLLVSGIRARMPEPIPYPQDAKKDLTLVAVLTMAFLVLTLLVSLFIIDNRKVWAVRHAAKRGNK</sequence>
<proteinExistence type="predicted"/>
<dbReference type="AlphaFoldDB" id="A0A366K886"/>
<dbReference type="CDD" id="cd05827">
    <property type="entry name" value="Sortase_C"/>
    <property type="match status" value="1"/>
</dbReference>
<feature type="region of interest" description="Disordered" evidence="3">
    <location>
        <begin position="1"/>
        <end position="24"/>
    </location>
</feature>
<feature type="transmembrane region" description="Helical" evidence="4">
    <location>
        <begin position="35"/>
        <end position="55"/>
    </location>
</feature>
<dbReference type="Gene3D" id="2.40.260.10">
    <property type="entry name" value="Sortase"/>
    <property type="match status" value="1"/>
</dbReference>